<keyword evidence="3" id="KW-0274">FAD</keyword>
<evidence type="ECO:0000259" key="5">
    <source>
        <dbReference type="Pfam" id="PF00890"/>
    </source>
</evidence>
<dbReference type="InterPro" id="IPR050315">
    <property type="entry name" value="FAD-oxidoreductase_2"/>
</dbReference>
<feature type="domain" description="FAD-dependent oxidoreductase 2 FAD-binding" evidence="5">
    <location>
        <begin position="25"/>
        <end position="542"/>
    </location>
</feature>
<dbReference type="PANTHER" id="PTHR43400">
    <property type="entry name" value="FUMARATE REDUCTASE"/>
    <property type="match status" value="1"/>
</dbReference>
<evidence type="ECO:0000313" key="7">
    <source>
        <dbReference type="Proteomes" id="UP001268542"/>
    </source>
</evidence>
<dbReference type="SUPFAM" id="SSF56425">
    <property type="entry name" value="Succinate dehydrogenase/fumarate reductase flavoprotein, catalytic domain"/>
    <property type="match status" value="1"/>
</dbReference>
<keyword evidence="7" id="KW-1185">Reference proteome</keyword>
<name>A0ABU3PR20_9ACTN</name>
<accession>A0ABU3PR20</accession>
<dbReference type="RefSeq" id="WP_315730637.1">
    <property type="nucleotide sequence ID" value="NZ_JAVYII010000001.1"/>
</dbReference>
<dbReference type="InterPro" id="IPR027477">
    <property type="entry name" value="Succ_DH/fumarate_Rdtase_cat_sf"/>
</dbReference>
<evidence type="ECO:0000313" key="6">
    <source>
        <dbReference type="EMBL" id="MDT9591668.1"/>
    </source>
</evidence>
<dbReference type="Pfam" id="PF00890">
    <property type="entry name" value="FAD_binding_2"/>
    <property type="match status" value="1"/>
</dbReference>
<comment type="caution">
    <text evidence="6">The sequence shown here is derived from an EMBL/GenBank/DDBJ whole genome shotgun (WGS) entry which is preliminary data.</text>
</comment>
<reference evidence="6 7" key="1">
    <citation type="submission" date="2023-08" db="EMBL/GenBank/DDBJ databases">
        <title>Nocardioides seae sp. nov., a bacterium isolated from a soil.</title>
        <authorList>
            <person name="Wang X."/>
        </authorList>
    </citation>
    <scope>NUCLEOTIDE SEQUENCE [LARGE SCALE GENOMIC DNA]</scope>
    <source>
        <strain evidence="6 7">YZH12</strain>
    </source>
</reference>
<comment type="cofactor">
    <cofactor evidence="1">
        <name>FAD</name>
        <dbReference type="ChEBI" id="CHEBI:57692"/>
    </cofactor>
</comment>
<evidence type="ECO:0000256" key="1">
    <source>
        <dbReference type="ARBA" id="ARBA00001974"/>
    </source>
</evidence>
<sequence>MTVAPPAPAAPGPGDASAPAVVDVDVVVLGTGAAGLTTAVVAARAGARVAVFEKADEVGGTTAWSGGHVWVPCHPHQAAIGVEDSPDLARTYILSLSRGLLEERLVDAYVAAAPEMVRFLDAEAGTEFTAVADFPDYHPEHPGGLPGGGRTIECPLFAFAELGEWQDRVTRSPYFSHPAFTMSETPLGAVDPVLPTRDELARRAVRDERGAGQALVGRLLKALLDLGVEPRTGCRGTRLVQEDDRVVGVEVETPDGPVLARAAGGVVLACGGFEWDEELKRAFLRGPLTHPVSVPTNTGDGLRMAMRVGAALSTMREAWWIPAADLPPGVNRMDRYMVNGDRTRPRSIMVNRRGRRFTNEAANYNAFGGAFHVEDVGAFDYANLPCWLVFDQEYLRRYGTVGPHPRGEQPPAWMRAYGTLRELADDLGIDADGLEGTVAAWNVAVADGHDPEFGRGRSAHDRWWGDPAYKRDVRGTLGPLDEAPFYAVQIHSGALGTKGGPRVDPDARVLDVDGAPVEGLYAAGNAMGSPFGATYGGAGGTLGPAMTFGYLAGAHAAARAAVARR</sequence>
<dbReference type="InterPro" id="IPR003953">
    <property type="entry name" value="FAD-dep_OxRdtase_2_FAD-bd"/>
</dbReference>
<keyword evidence="2" id="KW-0285">Flavoprotein</keyword>
<evidence type="ECO:0000256" key="2">
    <source>
        <dbReference type="ARBA" id="ARBA00022630"/>
    </source>
</evidence>
<gene>
    <name evidence="6" type="ORF">RDV89_01220</name>
</gene>
<dbReference type="Gene3D" id="3.50.50.60">
    <property type="entry name" value="FAD/NAD(P)-binding domain"/>
    <property type="match status" value="2"/>
</dbReference>
<dbReference type="InterPro" id="IPR036188">
    <property type="entry name" value="FAD/NAD-bd_sf"/>
</dbReference>
<dbReference type="Proteomes" id="UP001268542">
    <property type="component" value="Unassembled WGS sequence"/>
</dbReference>
<dbReference type="PANTHER" id="PTHR43400:SF10">
    <property type="entry name" value="3-OXOSTEROID 1-DEHYDROGENASE"/>
    <property type="match status" value="1"/>
</dbReference>
<dbReference type="EMBL" id="JAVYII010000001">
    <property type="protein sequence ID" value="MDT9591668.1"/>
    <property type="molecule type" value="Genomic_DNA"/>
</dbReference>
<keyword evidence="4" id="KW-0560">Oxidoreductase</keyword>
<evidence type="ECO:0000256" key="3">
    <source>
        <dbReference type="ARBA" id="ARBA00022827"/>
    </source>
</evidence>
<protein>
    <submittedName>
        <fullName evidence="6">FAD-dependent oxidoreductase</fullName>
    </submittedName>
</protein>
<dbReference type="PRINTS" id="PR00469">
    <property type="entry name" value="PNDRDTASEII"/>
</dbReference>
<proteinExistence type="predicted"/>
<organism evidence="6 7">
    <name type="scientific">Nocardioides imazamoxiresistens</name>
    <dbReference type="NCBI Taxonomy" id="3231893"/>
    <lineage>
        <taxon>Bacteria</taxon>
        <taxon>Bacillati</taxon>
        <taxon>Actinomycetota</taxon>
        <taxon>Actinomycetes</taxon>
        <taxon>Propionibacteriales</taxon>
        <taxon>Nocardioidaceae</taxon>
        <taxon>Nocardioides</taxon>
    </lineage>
</organism>
<dbReference type="SUPFAM" id="SSF51905">
    <property type="entry name" value="FAD/NAD(P)-binding domain"/>
    <property type="match status" value="1"/>
</dbReference>
<evidence type="ECO:0000256" key="4">
    <source>
        <dbReference type="ARBA" id="ARBA00023002"/>
    </source>
</evidence>